<organism evidence="2 3">
    <name type="scientific">Tothia fuscella</name>
    <dbReference type="NCBI Taxonomy" id="1048955"/>
    <lineage>
        <taxon>Eukaryota</taxon>
        <taxon>Fungi</taxon>
        <taxon>Dikarya</taxon>
        <taxon>Ascomycota</taxon>
        <taxon>Pezizomycotina</taxon>
        <taxon>Dothideomycetes</taxon>
        <taxon>Pleosporomycetidae</taxon>
        <taxon>Venturiales</taxon>
        <taxon>Cylindrosympodiaceae</taxon>
        <taxon>Tothia</taxon>
    </lineage>
</organism>
<dbReference type="OrthoDB" id="3486565at2759"/>
<keyword evidence="3" id="KW-1185">Reference proteome</keyword>
<accession>A0A9P4P0V9</accession>
<dbReference type="Pfam" id="PF06985">
    <property type="entry name" value="HET"/>
    <property type="match status" value="1"/>
</dbReference>
<feature type="domain" description="Heterokaryon incompatibility" evidence="1">
    <location>
        <begin position="76"/>
        <end position="175"/>
    </location>
</feature>
<name>A0A9P4P0V9_9PEZI</name>
<sequence>MELCAPISSASSEESYIFETKRLPILREWLDDCTATHDICANSHGKAPLRLLDLGDATTPNALKLIETTDLEPVPYATLSHCWGKDSSKTLKTTQSSVKDHLQAVSLESLPKTYQDAVFVARCLGIRFLWIDSLCFLQDDSTDWTVQVADMANIYQGARLTVAAASSKDSDGGCSFDIPSLAYYADVDDIRFSPLASRAWVLQEQLLSHQVVYFHQRRMFWQCNHHFLQECGQGRRTGLETLRSIIVPRESVLSFGGHSYCRRHLTYPGDRVAAFAGILEFFRARTGYTPIVGFWKESLASDLAW</sequence>
<dbReference type="PANTHER" id="PTHR33112:SF16">
    <property type="entry name" value="HETEROKARYON INCOMPATIBILITY DOMAIN-CONTAINING PROTEIN"/>
    <property type="match status" value="1"/>
</dbReference>
<gene>
    <name evidence="2" type="ORF">EJ08DRAFT_626561</name>
</gene>
<dbReference type="AlphaFoldDB" id="A0A9P4P0V9"/>
<protein>
    <submittedName>
        <fullName evidence="2">HET-domain-containing protein</fullName>
    </submittedName>
</protein>
<evidence type="ECO:0000259" key="1">
    <source>
        <dbReference type="Pfam" id="PF06985"/>
    </source>
</evidence>
<comment type="caution">
    <text evidence="2">The sequence shown here is derived from an EMBL/GenBank/DDBJ whole genome shotgun (WGS) entry which is preliminary data.</text>
</comment>
<reference evidence="2" key="1">
    <citation type="journal article" date="2020" name="Stud. Mycol.">
        <title>101 Dothideomycetes genomes: a test case for predicting lifestyles and emergence of pathogens.</title>
        <authorList>
            <person name="Haridas S."/>
            <person name="Albert R."/>
            <person name="Binder M."/>
            <person name="Bloem J."/>
            <person name="Labutti K."/>
            <person name="Salamov A."/>
            <person name="Andreopoulos B."/>
            <person name="Baker S."/>
            <person name="Barry K."/>
            <person name="Bills G."/>
            <person name="Bluhm B."/>
            <person name="Cannon C."/>
            <person name="Castanera R."/>
            <person name="Culley D."/>
            <person name="Daum C."/>
            <person name="Ezra D."/>
            <person name="Gonzalez J."/>
            <person name="Henrissat B."/>
            <person name="Kuo A."/>
            <person name="Liang C."/>
            <person name="Lipzen A."/>
            <person name="Lutzoni F."/>
            <person name="Magnuson J."/>
            <person name="Mondo S."/>
            <person name="Nolan M."/>
            <person name="Ohm R."/>
            <person name="Pangilinan J."/>
            <person name="Park H.-J."/>
            <person name="Ramirez L."/>
            <person name="Alfaro M."/>
            <person name="Sun H."/>
            <person name="Tritt A."/>
            <person name="Yoshinaga Y."/>
            <person name="Zwiers L.-H."/>
            <person name="Turgeon B."/>
            <person name="Goodwin S."/>
            <person name="Spatafora J."/>
            <person name="Crous P."/>
            <person name="Grigoriev I."/>
        </authorList>
    </citation>
    <scope>NUCLEOTIDE SEQUENCE</scope>
    <source>
        <strain evidence="2">CBS 130266</strain>
    </source>
</reference>
<feature type="non-terminal residue" evidence="2">
    <location>
        <position position="305"/>
    </location>
</feature>
<evidence type="ECO:0000313" key="3">
    <source>
        <dbReference type="Proteomes" id="UP000800235"/>
    </source>
</evidence>
<evidence type="ECO:0000313" key="2">
    <source>
        <dbReference type="EMBL" id="KAF2435212.1"/>
    </source>
</evidence>
<dbReference type="EMBL" id="MU007014">
    <property type="protein sequence ID" value="KAF2435212.1"/>
    <property type="molecule type" value="Genomic_DNA"/>
</dbReference>
<dbReference type="Proteomes" id="UP000800235">
    <property type="component" value="Unassembled WGS sequence"/>
</dbReference>
<dbReference type="PANTHER" id="PTHR33112">
    <property type="entry name" value="DOMAIN PROTEIN, PUTATIVE-RELATED"/>
    <property type="match status" value="1"/>
</dbReference>
<proteinExistence type="predicted"/>
<dbReference type="InterPro" id="IPR010730">
    <property type="entry name" value="HET"/>
</dbReference>